<feature type="region of interest" description="Disordered" evidence="1">
    <location>
        <begin position="1"/>
        <end position="22"/>
    </location>
</feature>
<accession>A0A7X0PG45</accession>
<gene>
    <name evidence="2" type="ORF">HNP48_003998</name>
</gene>
<evidence type="ECO:0000256" key="1">
    <source>
        <dbReference type="SAM" id="MobiDB-lite"/>
    </source>
</evidence>
<protein>
    <submittedName>
        <fullName evidence="2">Uncharacterized protein</fullName>
    </submittedName>
</protein>
<dbReference type="Proteomes" id="UP000575083">
    <property type="component" value="Unassembled WGS sequence"/>
</dbReference>
<comment type="caution">
    <text evidence="2">The sequence shown here is derived from an EMBL/GenBank/DDBJ whole genome shotgun (WGS) entry which is preliminary data.</text>
</comment>
<proteinExistence type="predicted"/>
<organism evidence="2 3">
    <name type="scientific">Acidovorax soli</name>
    <dbReference type="NCBI Taxonomy" id="592050"/>
    <lineage>
        <taxon>Bacteria</taxon>
        <taxon>Pseudomonadati</taxon>
        <taxon>Pseudomonadota</taxon>
        <taxon>Betaproteobacteria</taxon>
        <taxon>Burkholderiales</taxon>
        <taxon>Comamonadaceae</taxon>
        <taxon>Acidovorax</taxon>
    </lineage>
</organism>
<sequence length="109" mass="11617">MVALPAPLPAASDAREAPAVRWSPEEVARAARQEREWQRRHGTPAAAALAASPAPRALGTMSEQEWQNHATGRVTRVESEAGVYCVRLPSANRLPEVGAAPRIAAVTNC</sequence>
<feature type="compositionally biased region" description="Basic and acidic residues" evidence="1">
    <location>
        <begin position="13"/>
        <end position="22"/>
    </location>
</feature>
<feature type="compositionally biased region" description="Low complexity" evidence="1">
    <location>
        <begin position="1"/>
        <end position="11"/>
    </location>
</feature>
<name>A0A7X0PG45_9BURK</name>
<keyword evidence="3" id="KW-1185">Reference proteome</keyword>
<dbReference type="RefSeq" id="WP_184860211.1">
    <property type="nucleotide sequence ID" value="NZ_JACHLK010000008.1"/>
</dbReference>
<dbReference type="EMBL" id="JACHLK010000008">
    <property type="protein sequence ID" value="MBB6561305.1"/>
    <property type="molecule type" value="Genomic_DNA"/>
</dbReference>
<evidence type="ECO:0000313" key="2">
    <source>
        <dbReference type="EMBL" id="MBB6561305.1"/>
    </source>
</evidence>
<dbReference type="AlphaFoldDB" id="A0A7X0PG45"/>
<reference evidence="2 3" key="1">
    <citation type="submission" date="2020-08" db="EMBL/GenBank/DDBJ databases">
        <title>Functional genomics of gut bacteria from endangered species of beetles.</title>
        <authorList>
            <person name="Carlos-Shanley C."/>
        </authorList>
    </citation>
    <scope>NUCLEOTIDE SEQUENCE [LARGE SCALE GENOMIC DNA]</scope>
    <source>
        <strain evidence="2 3">S00198</strain>
    </source>
</reference>
<evidence type="ECO:0000313" key="3">
    <source>
        <dbReference type="Proteomes" id="UP000575083"/>
    </source>
</evidence>